<name>A0ABM5GDD5_9SAUR</name>
<sequence length="495" mass="56725">MTCLIRNSEYMNDEVSSFQNINYNQLDALLNINGLQSRDNPYTTEEAHQQFMAIYRTIFIKEKAILSGIPEKRTNGVHACDFSNDIMTSEDSHNIGFYLNRMKTPRKLHFGSPEFIGKLQGLIKTLTKIPILRTEDEHEAVYKTMKIIPDISAQLSEAEMRELSKTVIREYWVKGSTVDGSNGFYAILKGSVKPQAKQYKKMIGDDLISASILNFAITETKISWSLPPEESLGVGCCFGTLVPLPGKRQHGMLTVVTEDNCDFLKIPSVDYLRIKEETAKHEQLAKEELIRVSPYYQTWPMVFIFQLTAQLKWKKFPVDHVFMKGGEISQYVGFIKSGCCSAYRIIPALVKRPLGKMIKQMRQVLIGQLNPKESFGEMSILLHIPATYTLKAATPVELGLINASDILNLDPVIQMLLLQTVKPSFENFTYDDLKLAYIKKQMEKEWKHKKDMILKDVLFYNGIQPGIGKWLHKKRNFDKNEKKHQEHSNVVKRPM</sequence>
<dbReference type="CDD" id="cd00038">
    <property type="entry name" value="CAP_ED"/>
    <property type="match status" value="1"/>
</dbReference>
<organism evidence="2 3">
    <name type="scientific">Pogona vitticeps</name>
    <name type="common">central bearded dragon</name>
    <dbReference type="NCBI Taxonomy" id="103695"/>
    <lineage>
        <taxon>Eukaryota</taxon>
        <taxon>Metazoa</taxon>
        <taxon>Chordata</taxon>
        <taxon>Craniata</taxon>
        <taxon>Vertebrata</taxon>
        <taxon>Euteleostomi</taxon>
        <taxon>Lepidosauria</taxon>
        <taxon>Squamata</taxon>
        <taxon>Bifurcata</taxon>
        <taxon>Unidentata</taxon>
        <taxon>Episquamata</taxon>
        <taxon>Toxicofera</taxon>
        <taxon>Iguania</taxon>
        <taxon>Acrodonta</taxon>
        <taxon>Agamidae</taxon>
        <taxon>Amphibolurinae</taxon>
        <taxon>Pogona</taxon>
    </lineage>
</organism>
<dbReference type="SUPFAM" id="SSF51206">
    <property type="entry name" value="cAMP-binding domain-like"/>
    <property type="match status" value="2"/>
</dbReference>
<gene>
    <name evidence="3" type="primary">CNBD1</name>
</gene>
<keyword evidence="2" id="KW-1185">Reference proteome</keyword>
<protein>
    <submittedName>
        <fullName evidence="3">Cyclic nucleotide-binding domain-containing protein 1</fullName>
    </submittedName>
</protein>
<dbReference type="Pfam" id="PF00027">
    <property type="entry name" value="cNMP_binding"/>
    <property type="match status" value="1"/>
</dbReference>
<feature type="domain" description="Cyclic nucleotide-binding" evidence="1">
    <location>
        <begin position="295"/>
        <end position="402"/>
    </location>
</feature>
<evidence type="ECO:0000313" key="2">
    <source>
        <dbReference type="Proteomes" id="UP001652642"/>
    </source>
</evidence>
<dbReference type="PROSITE" id="PS50042">
    <property type="entry name" value="CNMP_BINDING_3"/>
    <property type="match status" value="1"/>
</dbReference>
<dbReference type="GeneID" id="110085124"/>
<accession>A0ABM5GDD5</accession>
<dbReference type="PANTHER" id="PTHR23011">
    <property type="entry name" value="CYCLIC NUCLEOTIDE-BINDING DOMAIN CONTAINING PROTEIN"/>
    <property type="match status" value="1"/>
</dbReference>
<dbReference type="Proteomes" id="UP001652642">
    <property type="component" value="Chromosome 4"/>
</dbReference>
<dbReference type="InterPro" id="IPR018490">
    <property type="entry name" value="cNMP-bd_dom_sf"/>
</dbReference>
<proteinExistence type="predicted"/>
<dbReference type="InterPro" id="IPR014710">
    <property type="entry name" value="RmlC-like_jellyroll"/>
</dbReference>
<dbReference type="RefSeq" id="XP_072855663.1">
    <property type="nucleotide sequence ID" value="XM_072999562.1"/>
</dbReference>
<dbReference type="PANTHER" id="PTHR23011:SF32">
    <property type="entry name" value="CYCLIC NUCLEOTIDE-BINDING DOMAIN-CONTAINING PROTEIN 1"/>
    <property type="match status" value="1"/>
</dbReference>
<dbReference type="Gene3D" id="2.60.120.10">
    <property type="entry name" value="Jelly Rolls"/>
    <property type="match status" value="2"/>
</dbReference>
<dbReference type="InterPro" id="IPR000595">
    <property type="entry name" value="cNMP-bd_dom"/>
</dbReference>
<evidence type="ECO:0000313" key="3">
    <source>
        <dbReference type="RefSeq" id="XP_072855663.1"/>
    </source>
</evidence>
<reference evidence="3" key="1">
    <citation type="submission" date="2025-08" db="UniProtKB">
        <authorList>
            <consortium name="RefSeq"/>
        </authorList>
    </citation>
    <scope>IDENTIFICATION</scope>
</reference>
<evidence type="ECO:0000259" key="1">
    <source>
        <dbReference type="PROSITE" id="PS50042"/>
    </source>
</evidence>